<keyword evidence="4 8" id="KW-0808">Transferase</keyword>
<evidence type="ECO:0000256" key="5">
    <source>
        <dbReference type="ARBA" id="ARBA00022975"/>
    </source>
</evidence>
<dbReference type="NCBIfam" id="TIGR00670">
    <property type="entry name" value="asp_carb_tr"/>
    <property type="match status" value="1"/>
</dbReference>
<dbReference type="FunFam" id="3.40.50.1370:FF:000005">
    <property type="entry name" value="CAD protein-like isoform X1"/>
    <property type="match status" value="1"/>
</dbReference>
<evidence type="ECO:0000256" key="6">
    <source>
        <dbReference type="ARBA" id="ARBA00043884"/>
    </source>
</evidence>
<comment type="function">
    <text evidence="6">Catalyzes the condensation of carbamoyl phosphate and aspartate to form carbamoyl aspartate and inorganic phosphate, the committed step in the de novo pyrimidine nucleotide biosynthesis pathway.</text>
</comment>
<sequence length="376" mass="42025">MSPLLSNRRSSRFSFDASAAKKASIIGTLRASAVEDGDIPTGADLVSSKPPRELAPPNAISSYIKNNNPFLRQSILSVKNISRSNLHALFAVAQEMRLAVEREGVLDILKGRVLTTAFFEPSTRTASSFNAAMQRLGGRVVPISEQGSSVKKGETLQDTIRTMSCYSDAIVLRHPDEESADIAAKYSPVPIINGGNGSREHPTQAMLDLFTMREELGTVNGITITFMGDLKYGRPVHSLCKLLQHYQVKVQLVSPKELRLPNNLKQKMLDAGLRVVESEELTKDLIAKSDVLYCTRIQQERFKDLAVYERLKDAYVVDNKILSYAKQHMCVMHPLPRVNEIKEEVDFDQRAAYFRQMRYGLFVRMALLAMVIGVDF</sequence>
<comment type="caution">
    <text evidence="11">The sequence shown here is derived from an EMBL/GenBank/DDBJ whole genome shotgun (WGS) entry which is preliminary data.</text>
</comment>
<dbReference type="HAMAP" id="MF_00001">
    <property type="entry name" value="Asp_carb_tr"/>
    <property type="match status" value="1"/>
</dbReference>
<evidence type="ECO:0000256" key="7">
    <source>
        <dbReference type="ARBA" id="ARBA00048859"/>
    </source>
</evidence>
<dbReference type="PANTHER" id="PTHR45753">
    <property type="entry name" value="ORNITHINE CARBAMOYLTRANSFERASE, MITOCHONDRIAL"/>
    <property type="match status" value="1"/>
</dbReference>
<evidence type="ECO:0000256" key="1">
    <source>
        <dbReference type="ARBA" id="ARBA00004852"/>
    </source>
</evidence>
<evidence type="ECO:0000256" key="4">
    <source>
        <dbReference type="ARBA" id="ARBA00022679"/>
    </source>
</evidence>
<feature type="domain" description="Aspartate/ornithine carbamoyltransferase carbamoyl-P binding" evidence="10">
    <location>
        <begin position="74"/>
        <end position="214"/>
    </location>
</feature>
<dbReference type="PRINTS" id="PR00100">
    <property type="entry name" value="AOTCASE"/>
</dbReference>
<dbReference type="SUPFAM" id="SSF53671">
    <property type="entry name" value="Aspartate/ornithine carbamoyltransferase"/>
    <property type="match status" value="1"/>
</dbReference>
<dbReference type="AlphaFoldDB" id="A0A9W6YXV5"/>
<dbReference type="PROSITE" id="PS00097">
    <property type="entry name" value="CARBAMOYLTRANSFERASE"/>
    <property type="match status" value="1"/>
</dbReference>
<comment type="pathway">
    <text evidence="1">Pyrimidine metabolism; UMP biosynthesis via de novo pathway; (S)-dihydroorotate from bicarbonate: step 2/3.</text>
</comment>
<comment type="similarity">
    <text evidence="2">Belongs to the aspartate/ornithine carbamoyltransferase superfamily. ATCase family.</text>
</comment>
<dbReference type="InterPro" id="IPR006131">
    <property type="entry name" value="Asp_carbamoyltransf_Asp/Orn-bd"/>
</dbReference>
<dbReference type="Pfam" id="PF02729">
    <property type="entry name" value="OTCace_N"/>
    <property type="match status" value="1"/>
</dbReference>
<feature type="domain" description="Aspartate/ornithine carbamoyltransferase Asp/Orn-binding" evidence="9">
    <location>
        <begin position="220"/>
        <end position="370"/>
    </location>
</feature>
<comment type="catalytic activity">
    <reaction evidence="7">
        <text>carbamoyl phosphate + L-aspartate = N-carbamoyl-L-aspartate + phosphate + H(+)</text>
        <dbReference type="Rhea" id="RHEA:20013"/>
        <dbReference type="ChEBI" id="CHEBI:15378"/>
        <dbReference type="ChEBI" id="CHEBI:29991"/>
        <dbReference type="ChEBI" id="CHEBI:32814"/>
        <dbReference type="ChEBI" id="CHEBI:43474"/>
        <dbReference type="ChEBI" id="CHEBI:58228"/>
        <dbReference type="EC" id="2.1.3.2"/>
    </reaction>
</comment>
<evidence type="ECO:0000256" key="2">
    <source>
        <dbReference type="ARBA" id="ARBA00008896"/>
    </source>
</evidence>
<dbReference type="PRINTS" id="PR00101">
    <property type="entry name" value="ATCASE"/>
</dbReference>
<dbReference type="Pfam" id="PF00185">
    <property type="entry name" value="OTCace"/>
    <property type="match status" value="1"/>
</dbReference>
<proteinExistence type="inferred from homology"/>
<dbReference type="GO" id="GO:0006207">
    <property type="term" value="P:'de novo' pyrimidine nucleobase biosynthetic process"/>
    <property type="evidence" value="ECO:0007669"/>
    <property type="project" value="InterPro"/>
</dbReference>
<reference evidence="11" key="1">
    <citation type="submission" date="2023-04" db="EMBL/GenBank/DDBJ databases">
        <title>Ambrosiozyma monospora NBRC 1965.</title>
        <authorList>
            <person name="Ichikawa N."/>
            <person name="Sato H."/>
            <person name="Tonouchi N."/>
        </authorList>
    </citation>
    <scope>NUCLEOTIDE SEQUENCE</scope>
    <source>
        <strain evidence="11">NBRC 1965</strain>
    </source>
</reference>
<dbReference type="Gene3D" id="3.40.50.1370">
    <property type="entry name" value="Aspartate/ornithine carbamoyltransferase"/>
    <property type="match status" value="2"/>
</dbReference>
<evidence type="ECO:0000259" key="9">
    <source>
        <dbReference type="Pfam" id="PF00185"/>
    </source>
</evidence>
<dbReference type="InterPro" id="IPR006130">
    <property type="entry name" value="Asp/Orn_carbamoylTrfase"/>
</dbReference>
<gene>
    <name evidence="11" type="ORF">Amon01_000368700</name>
</gene>
<dbReference type="Proteomes" id="UP001165063">
    <property type="component" value="Unassembled WGS sequence"/>
</dbReference>
<dbReference type="EC" id="2.1.3.2" evidence="3"/>
<dbReference type="PANTHER" id="PTHR45753:SF6">
    <property type="entry name" value="ASPARTATE CARBAMOYLTRANSFERASE"/>
    <property type="match status" value="1"/>
</dbReference>
<dbReference type="GO" id="GO:0006520">
    <property type="term" value="P:amino acid metabolic process"/>
    <property type="evidence" value="ECO:0007669"/>
    <property type="project" value="InterPro"/>
</dbReference>
<dbReference type="GO" id="GO:0006221">
    <property type="term" value="P:pyrimidine nucleotide biosynthetic process"/>
    <property type="evidence" value="ECO:0007669"/>
    <property type="project" value="UniProtKB-KW"/>
</dbReference>
<dbReference type="EMBL" id="BSXU01001600">
    <property type="protein sequence ID" value="GMG29198.1"/>
    <property type="molecule type" value="Genomic_DNA"/>
</dbReference>
<keyword evidence="5" id="KW-0665">Pyrimidine biosynthesis</keyword>
<evidence type="ECO:0000259" key="10">
    <source>
        <dbReference type="Pfam" id="PF02729"/>
    </source>
</evidence>
<protein>
    <recommendedName>
        <fullName evidence="3">aspartate carbamoyltransferase</fullName>
        <ecNumber evidence="3">2.1.3.2</ecNumber>
    </recommendedName>
</protein>
<dbReference type="FunFam" id="3.40.50.1370:FF:000002">
    <property type="entry name" value="Aspartate carbamoyltransferase 2"/>
    <property type="match status" value="1"/>
</dbReference>
<dbReference type="OrthoDB" id="5399530at2759"/>
<dbReference type="GO" id="GO:0016597">
    <property type="term" value="F:amino acid binding"/>
    <property type="evidence" value="ECO:0007669"/>
    <property type="project" value="InterPro"/>
</dbReference>
<name>A0A9W6YXV5_AMBMO</name>
<organism evidence="11 12">
    <name type="scientific">Ambrosiozyma monospora</name>
    <name type="common">Yeast</name>
    <name type="synonym">Endomycopsis monosporus</name>
    <dbReference type="NCBI Taxonomy" id="43982"/>
    <lineage>
        <taxon>Eukaryota</taxon>
        <taxon>Fungi</taxon>
        <taxon>Dikarya</taxon>
        <taxon>Ascomycota</taxon>
        <taxon>Saccharomycotina</taxon>
        <taxon>Pichiomycetes</taxon>
        <taxon>Pichiales</taxon>
        <taxon>Pichiaceae</taxon>
        <taxon>Ambrosiozyma</taxon>
    </lineage>
</organism>
<evidence type="ECO:0000313" key="12">
    <source>
        <dbReference type="Proteomes" id="UP001165063"/>
    </source>
</evidence>
<evidence type="ECO:0000313" key="11">
    <source>
        <dbReference type="EMBL" id="GMG29198.1"/>
    </source>
</evidence>
<dbReference type="InterPro" id="IPR006132">
    <property type="entry name" value="Asp/Orn_carbamoyltranf_P-bd"/>
</dbReference>
<dbReference type="NCBIfam" id="NF002032">
    <property type="entry name" value="PRK00856.1"/>
    <property type="match status" value="1"/>
</dbReference>
<evidence type="ECO:0000256" key="3">
    <source>
        <dbReference type="ARBA" id="ARBA00013008"/>
    </source>
</evidence>
<dbReference type="GO" id="GO:0004070">
    <property type="term" value="F:aspartate carbamoyltransferase activity"/>
    <property type="evidence" value="ECO:0007669"/>
    <property type="project" value="UniProtKB-EC"/>
</dbReference>
<keyword evidence="12" id="KW-1185">Reference proteome</keyword>
<evidence type="ECO:0000256" key="8">
    <source>
        <dbReference type="RuleBase" id="RU003634"/>
    </source>
</evidence>
<dbReference type="InterPro" id="IPR002082">
    <property type="entry name" value="Asp_carbamoyltransf"/>
</dbReference>
<accession>A0A9W6YXV5</accession>
<dbReference type="InterPro" id="IPR036901">
    <property type="entry name" value="Asp/Orn_carbamoylTrfase_sf"/>
</dbReference>